<comment type="subcellular location">
    <subcellularLocation>
        <location evidence="1 18">Cytoplasm</location>
    </subcellularLocation>
</comment>
<feature type="binding site" evidence="18">
    <location>
        <position position="377"/>
    </location>
    <ligand>
        <name>acetyl-CoA</name>
        <dbReference type="ChEBI" id="CHEBI:57288"/>
    </ligand>
</feature>
<comment type="similarity">
    <text evidence="3 18">In the N-terminal section; belongs to the N-acetylglucosamine-1-phosphate uridyltransferase family.</text>
</comment>
<dbReference type="InterPro" id="IPR018357">
    <property type="entry name" value="Hexapep_transf_CS"/>
</dbReference>
<keyword evidence="13 18" id="KW-0012">Acyltransferase</keyword>
<comment type="similarity">
    <text evidence="2 18">In the C-terminal section; belongs to the transferase hexapeptide repeat family.</text>
</comment>
<feature type="binding site" evidence="18">
    <location>
        <position position="241"/>
    </location>
    <ligand>
        <name>Mg(2+)</name>
        <dbReference type="ChEBI" id="CHEBI:18420"/>
    </ligand>
</feature>
<evidence type="ECO:0000256" key="1">
    <source>
        <dbReference type="ARBA" id="ARBA00004496"/>
    </source>
</evidence>
<dbReference type="Gene3D" id="3.90.550.10">
    <property type="entry name" value="Spore Coat Polysaccharide Biosynthesis Protein SpsA, Chain A"/>
    <property type="match status" value="1"/>
</dbReference>
<keyword evidence="11 18" id="KW-0573">Peptidoglycan synthesis</keyword>
<dbReference type="EMBL" id="LC066380">
    <property type="protein sequence ID" value="BAT29581.1"/>
    <property type="molecule type" value="Genomic_DNA"/>
</dbReference>
<comment type="catalytic activity">
    <reaction evidence="15 18">
        <text>alpha-D-glucosamine 1-phosphate + acetyl-CoA = N-acetyl-alpha-D-glucosamine 1-phosphate + CoA + H(+)</text>
        <dbReference type="Rhea" id="RHEA:13725"/>
        <dbReference type="ChEBI" id="CHEBI:15378"/>
        <dbReference type="ChEBI" id="CHEBI:57287"/>
        <dbReference type="ChEBI" id="CHEBI:57288"/>
        <dbReference type="ChEBI" id="CHEBI:57776"/>
        <dbReference type="ChEBI" id="CHEBI:58516"/>
        <dbReference type="EC" id="2.3.1.157"/>
    </reaction>
</comment>
<keyword evidence="14 18" id="KW-0961">Cell wall biogenesis/degradation</keyword>
<dbReference type="GO" id="GO:0008360">
    <property type="term" value="P:regulation of cell shape"/>
    <property type="evidence" value="ECO:0007669"/>
    <property type="project" value="UniProtKB-KW"/>
</dbReference>
<dbReference type="Gene3D" id="2.160.10.10">
    <property type="entry name" value="Hexapeptide repeat proteins"/>
    <property type="match status" value="1"/>
</dbReference>
<dbReference type="GO" id="GO:0006048">
    <property type="term" value="P:UDP-N-acetylglucosamine biosynthetic process"/>
    <property type="evidence" value="ECO:0007669"/>
    <property type="project" value="UniProtKB-UniPathway"/>
</dbReference>
<evidence type="ECO:0000259" key="20">
    <source>
        <dbReference type="Pfam" id="PF12804"/>
    </source>
</evidence>
<dbReference type="InterPro" id="IPR025877">
    <property type="entry name" value="MobA-like_NTP_Trfase"/>
</dbReference>
<feature type="binding site" evidence="18">
    <location>
        <begin position="94"/>
        <end position="95"/>
    </location>
    <ligand>
        <name>UDP-N-acetyl-alpha-D-glucosamine</name>
        <dbReference type="ChEBI" id="CHEBI:57705"/>
    </ligand>
</feature>
<comment type="pathway">
    <text evidence="18">Nucleotide-sugar biosynthesis; UDP-N-acetyl-alpha-D-glucosamine biosynthesis; UDP-N-acetyl-alpha-D-glucosamine from N-acetyl-alpha-D-glucosamine 1-phosphate: step 1/1.</text>
</comment>
<keyword evidence="5 18" id="KW-0808">Transferase</keyword>
<dbReference type="AlphaFoldDB" id="A0A0P0Z5F8"/>
<dbReference type="PANTHER" id="PTHR43584:SF3">
    <property type="entry name" value="BIFUNCTIONAL PROTEIN GLMU"/>
    <property type="match status" value="1"/>
</dbReference>
<feature type="region of interest" description="N-acetyltransferase" evidence="18">
    <location>
        <begin position="265"/>
        <end position="466"/>
    </location>
</feature>
<dbReference type="GO" id="GO:0071555">
    <property type="term" value="P:cell wall organization"/>
    <property type="evidence" value="ECO:0007669"/>
    <property type="project" value="UniProtKB-KW"/>
</dbReference>
<dbReference type="GO" id="GO:0005737">
    <property type="term" value="C:cytoplasm"/>
    <property type="evidence" value="ECO:0007669"/>
    <property type="project" value="UniProtKB-SubCell"/>
</dbReference>
<dbReference type="SUPFAM" id="SSF51161">
    <property type="entry name" value="Trimeric LpxA-like enzymes"/>
    <property type="match status" value="1"/>
</dbReference>
<comment type="pathway">
    <text evidence="18">Nucleotide-sugar biosynthesis; UDP-N-acetyl-alpha-D-glucosamine biosynthesis; N-acetyl-alpha-D-glucosamine 1-phosphate from alpha-D-glucosamine 6-phosphate (route II): step 2/2.</text>
</comment>
<comment type="subunit">
    <text evidence="18">Homotrimer.</text>
</comment>
<evidence type="ECO:0000256" key="13">
    <source>
        <dbReference type="ARBA" id="ARBA00023315"/>
    </source>
</evidence>
<comment type="pathway">
    <text evidence="18">Bacterial outer membrane biogenesis; LPS lipid A biosynthesis.</text>
</comment>
<feature type="region of interest" description="Linker" evidence="18">
    <location>
        <begin position="244"/>
        <end position="264"/>
    </location>
</feature>
<feature type="domain" description="MobA-like NTP transferase" evidence="20">
    <location>
        <begin position="20"/>
        <end position="146"/>
    </location>
</feature>
<keyword evidence="7 18" id="KW-0479">Metal-binding</keyword>
<dbReference type="EC" id="2.3.1.157" evidence="18"/>
<evidence type="ECO:0000313" key="21">
    <source>
        <dbReference type="EMBL" id="BAT29581.1"/>
    </source>
</evidence>
<accession>A0A0P0Z5F8</accession>
<feature type="binding site" evidence="18">
    <location>
        <position position="36"/>
    </location>
    <ligand>
        <name>UDP-N-acetyl-alpha-D-glucosamine</name>
        <dbReference type="ChEBI" id="CHEBI:57705"/>
    </ligand>
</feature>
<evidence type="ECO:0000256" key="8">
    <source>
        <dbReference type="ARBA" id="ARBA00022737"/>
    </source>
</evidence>
<comment type="catalytic activity">
    <reaction evidence="16 18">
        <text>N-acetyl-alpha-D-glucosamine 1-phosphate + UTP + H(+) = UDP-N-acetyl-alpha-D-glucosamine + diphosphate</text>
        <dbReference type="Rhea" id="RHEA:13509"/>
        <dbReference type="ChEBI" id="CHEBI:15378"/>
        <dbReference type="ChEBI" id="CHEBI:33019"/>
        <dbReference type="ChEBI" id="CHEBI:46398"/>
        <dbReference type="ChEBI" id="CHEBI:57705"/>
        <dbReference type="ChEBI" id="CHEBI:57776"/>
        <dbReference type="EC" id="2.7.7.23"/>
    </reaction>
</comment>
<dbReference type="CDD" id="cd02540">
    <property type="entry name" value="GT2_GlmU_N_bac"/>
    <property type="match status" value="1"/>
</dbReference>
<organism evidence="21">
    <name type="scientific">Aurantimonas manganoxydans</name>
    <dbReference type="NCBI Taxonomy" id="651183"/>
    <lineage>
        <taxon>Bacteria</taxon>
        <taxon>Pseudomonadati</taxon>
        <taxon>Pseudomonadota</taxon>
        <taxon>Alphaproteobacteria</taxon>
        <taxon>Hyphomicrobiales</taxon>
        <taxon>Aurantimonadaceae</taxon>
        <taxon>Aurantimonas</taxon>
    </lineage>
</organism>
<feature type="binding site" evidence="18">
    <location>
        <position position="184"/>
    </location>
    <ligand>
        <name>UDP-N-acetyl-alpha-D-glucosamine</name>
        <dbReference type="ChEBI" id="CHEBI:57705"/>
    </ligand>
</feature>
<dbReference type="UniPathway" id="UPA00113">
    <property type="reaction ID" value="UER00532"/>
</dbReference>
<protein>
    <recommendedName>
        <fullName evidence="18">Bifunctional protein GlmU</fullName>
    </recommendedName>
    <domain>
        <recommendedName>
            <fullName evidence="18">UDP-N-acetylglucosamine pyrophosphorylase</fullName>
            <ecNumber evidence="18">2.7.7.23</ecNumber>
        </recommendedName>
        <alternativeName>
            <fullName evidence="18">N-acetylglucosamine-1-phosphate uridyltransferase</fullName>
        </alternativeName>
    </domain>
    <domain>
        <recommendedName>
            <fullName evidence="18">Glucosamine-1-phosphate N-acetyltransferase</fullName>
            <ecNumber evidence="18">2.3.1.157</ecNumber>
        </recommendedName>
    </domain>
</protein>
<dbReference type="InterPro" id="IPR038009">
    <property type="entry name" value="GlmU_C_LbH"/>
</dbReference>
<dbReference type="Pfam" id="PF00132">
    <property type="entry name" value="Hexapep"/>
    <property type="match status" value="1"/>
</dbReference>
<dbReference type="UniPathway" id="UPA00973"/>
<dbReference type="GO" id="GO:0009252">
    <property type="term" value="P:peptidoglycan biosynthetic process"/>
    <property type="evidence" value="ECO:0007669"/>
    <property type="project" value="UniProtKB-UniRule"/>
</dbReference>
<dbReference type="InterPro" id="IPR001451">
    <property type="entry name" value="Hexapep"/>
</dbReference>
<evidence type="ECO:0000256" key="7">
    <source>
        <dbReference type="ARBA" id="ARBA00022723"/>
    </source>
</evidence>
<feature type="binding site" evidence="18">
    <location>
        <begin position="383"/>
        <end position="384"/>
    </location>
    <ligand>
        <name>acetyl-CoA</name>
        <dbReference type="ChEBI" id="CHEBI:57288"/>
    </ligand>
</feature>
<dbReference type="GO" id="GO:0016020">
    <property type="term" value="C:membrane"/>
    <property type="evidence" value="ECO:0007669"/>
    <property type="project" value="GOC"/>
</dbReference>
<feature type="compositionally biased region" description="Low complexity" evidence="19">
    <location>
        <begin position="457"/>
        <end position="466"/>
    </location>
</feature>
<dbReference type="PANTHER" id="PTHR43584">
    <property type="entry name" value="NUCLEOTIDYL TRANSFERASE"/>
    <property type="match status" value="1"/>
</dbReference>
<evidence type="ECO:0000256" key="3">
    <source>
        <dbReference type="ARBA" id="ARBA00007947"/>
    </source>
</evidence>
<feature type="binding site" evidence="18">
    <location>
        <position position="437"/>
    </location>
    <ligand>
        <name>acetyl-CoA</name>
        <dbReference type="ChEBI" id="CHEBI:57288"/>
    </ligand>
</feature>
<keyword evidence="8 18" id="KW-0677">Repeat</keyword>
<evidence type="ECO:0000256" key="9">
    <source>
        <dbReference type="ARBA" id="ARBA00022842"/>
    </source>
</evidence>
<dbReference type="SUPFAM" id="SSF53448">
    <property type="entry name" value="Nucleotide-diphospho-sugar transferases"/>
    <property type="match status" value="1"/>
</dbReference>
<gene>
    <name evidence="18" type="primary">glmU</name>
</gene>
<name>A0A0P0Z5F8_9HYPH</name>
<sequence length="466" mass="48825">MLRDSREKRECKMARRCLSIILAAGEGTRMRSSKSKVLHKVAGLEMIRHVVRAARAAGSDDVALVVGRDGTSVADAARREIASVAAHEQTERLGTGHAVLAAREALAQGFDDILVLFGDTPLIGADTLARARETLAEGADVCVVGFRPLDPTGYGRLIEAEGELVAIREEKDADAEERRVGFCNAGVMAFRGDNALAMLDAIGNANAKGEYYLTDLVAIARAAGCRVRAIEADASEVLGVNTREELAQVEALWQGAWRRQVMLSGVTLQDPGSVFFSHDTELEPDVFVEPQVVFGPGVRVEAGATIHAFSHLEGCHVGPSASVGPFARLRPGADLAQGAKVGNFCEVKNAEIGVGAKVNHLSYIGDTSVGAAANIGAGTITCNYDGALKHRTEIGAGSFIGSNSALVAPVRIGEGAYVGTGSVVTDDVPDGALAIARERQVTKPGRGREIAERNRAAKAAKAAGKA</sequence>
<evidence type="ECO:0000256" key="18">
    <source>
        <dbReference type="HAMAP-Rule" id="MF_01631"/>
    </source>
</evidence>
<feature type="binding site" evidence="18">
    <location>
        <position position="420"/>
    </location>
    <ligand>
        <name>acetyl-CoA</name>
        <dbReference type="ChEBI" id="CHEBI:57288"/>
    </ligand>
</feature>
<keyword evidence="6 18" id="KW-0548">Nucleotidyltransferase</keyword>
<comment type="caution">
    <text evidence="18">Lacks conserved residue(s) required for the propagation of feature annotation.</text>
</comment>
<evidence type="ECO:0000256" key="2">
    <source>
        <dbReference type="ARBA" id="ARBA00007707"/>
    </source>
</evidence>
<keyword evidence="10 18" id="KW-0133">Cell shape</keyword>
<feature type="binding site" evidence="18">
    <location>
        <position position="241"/>
    </location>
    <ligand>
        <name>UDP-N-acetyl-alpha-D-glucosamine</name>
        <dbReference type="ChEBI" id="CHEBI:57705"/>
    </ligand>
</feature>
<evidence type="ECO:0000256" key="10">
    <source>
        <dbReference type="ARBA" id="ARBA00022960"/>
    </source>
</evidence>
<keyword evidence="9 18" id="KW-0460">Magnesium</keyword>
<comment type="cofactor">
    <cofactor evidence="18">
        <name>Mg(2+)</name>
        <dbReference type="ChEBI" id="CHEBI:18420"/>
    </cofactor>
    <text evidence="18">Binds 1 Mg(2+) ion per subunit.</text>
</comment>
<feature type="compositionally biased region" description="Basic and acidic residues" evidence="19">
    <location>
        <begin position="442"/>
        <end position="455"/>
    </location>
</feature>
<comment type="function">
    <text evidence="17 18">Catalyzes the last two sequential reactions in the de novo biosynthetic pathway for UDP-N-acetylglucosamine (UDP-GlcNAc). The C-terminal domain catalyzes the transfer of acetyl group from acetyl coenzyme A to glucosamine-1-phosphate (GlcN-1-P) to produce N-acetylglucosamine-1-phosphate (GlcNAc-1-P), which is converted into UDP-GlcNAc by the transfer of uridine 5-monophosphate (from uridine 5-triphosphate), a reaction catalyzed by the N-terminal domain.</text>
</comment>
<dbReference type="NCBIfam" id="NF010933">
    <property type="entry name" value="PRK14353.1"/>
    <property type="match status" value="1"/>
</dbReference>
<feature type="binding site" evidence="18">
    <location>
        <position position="155"/>
    </location>
    <ligand>
        <name>UDP-N-acetyl-alpha-D-glucosamine</name>
        <dbReference type="ChEBI" id="CHEBI:57705"/>
    </ligand>
</feature>
<feature type="region of interest" description="Disordered" evidence="19">
    <location>
        <begin position="442"/>
        <end position="466"/>
    </location>
</feature>
<feature type="binding site" evidence="18">
    <location>
        <position position="169"/>
    </location>
    <ligand>
        <name>UDP-N-acetyl-alpha-D-glucosamine</name>
        <dbReference type="ChEBI" id="CHEBI:57705"/>
    </ligand>
</feature>
<evidence type="ECO:0000256" key="6">
    <source>
        <dbReference type="ARBA" id="ARBA00022695"/>
    </source>
</evidence>
<feature type="active site" description="Proton acceptor" evidence="18">
    <location>
        <position position="360"/>
    </location>
</feature>
<proteinExistence type="inferred from homology"/>
<keyword evidence="12 18" id="KW-0511">Multifunctional enzyme</keyword>
<dbReference type="CDD" id="cd03353">
    <property type="entry name" value="LbH_GlmU_C"/>
    <property type="match status" value="1"/>
</dbReference>
<evidence type="ECO:0000256" key="12">
    <source>
        <dbReference type="ARBA" id="ARBA00023268"/>
    </source>
</evidence>
<evidence type="ECO:0000256" key="16">
    <source>
        <dbReference type="ARBA" id="ARBA00048493"/>
    </source>
</evidence>
<evidence type="ECO:0000256" key="11">
    <source>
        <dbReference type="ARBA" id="ARBA00022984"/>
    </source>
</evidence>
<feature type="binding site" evidence="18">
    <location>
        <position position="363"/>
    </location>
    <ligand>
        <name>UDP-N-acetyl-alpha-D-glucosamine</name>
        <dbReference type="ChEBI" id="CHEBI:57705"/>
    </ligand>
</feature>
<reference evidence="21" key="1">
    <citation type="journal article" date="2015" name="Proc. Natl. Acad. Sci. U.S.A.">
        <title>Bacterial clade with the ribosomal RNA operon on a small plasmid rather than the chromosome.</title>
        <authorList>
            <person name="Anda M."/>
            <person name="Ohtsubo Y."/>
            <person name="Okubo T."/>
            <person name="Sugawara M."/>
            <person name="Nagata Y."/>
            <person name="Tsuda M."/>
            <person name="Minamisawa K."/>
            <person name="Mitsui H."/>
        </authorList>
    </citation>
    <scope>NUCLEOTIDE SEQUENCE</scope>
    <source>
        <strain evidence="21">DSM 21871</strain>
    </source>
</reference>
<dbReference type="GO" id="GO:0003977">
    <property type="term" value="F:UDP-N-acetylglucosamine diphosphorylase activity"/>
    <property type="evidence" value="ECO:0007669"/>
    <property type="project" value="UniProtKB-UniRule"/>
</dbReference>
<evidence type="ECO:0000256" key="15">
    <source>
        <dbReference type="ARBA" id="ARBA00048247"/>
    </source>
</evidence>
<dbReference type="EC" id="2.7.7.23" evidence="18"/>
<feature type="binding site" evidence="18">
    <location>
        <position position="348"/>
    </location>
    <ligand>
        <name>UDP-N-acetyl-alpha-D-glucosamine</name>
        <dbReference type="ChEBI" id="CHEBI:57705"/>
    </ligand>
</feature>
<dbReference type="InterPro" id="IPR029044">
    <property type="entry name" value="Nucleotide-diphossugar_trans"/>
</dbReference>
<dbReference type="HAMAP" id="MF_01631">
    <property type="entry name" value="GlmU"/>
    <property type="match status" value="1"/>
</dbReference>
<feature type="binding site" evidence="18">
    <location>
        <position position="89"/>
    </location>
    <ligand>
        <name>UDP-N-acetyl-alpha-D-glucosamine</name>
        <dbReference type="ChEBI" id="CHEBI:57705"/>
    </ligand>
</feature>
<feature type="binding site" evidence="18">
    <location>
        <position position="119"/>
    </location>
    <ligand>
        <name>Mg(2+)</name>
        <dbReference type="ChEBI" id="CHEBI:18420"/>
    </ligand>
</feature>
<feature type="binding site" evidence="18">
    <location>
        <position position="330"/>
    </location>
    <ligand>
        <name>UDP-N-acetyl-alpha-D-glucosamine</name>
        <dbReference type="ChEBI" id="CHEBI:57705"/>
    </ligand>
</feature>
<evidence type="ECO:0000256" key="17">
    <source>
        <dbReference type="ARBA" id="ARBA00049628"/>
    </source>
</evidence>
<dbReference type="GO" id="GO:0019134">
    <property type="term" value="F:glucosamine-1-phosphate N-acetyltransferase activity"/>
    <property type="evidence" value="ECO:0007669"/>
    <property type="project" value="UniProtKB-UniRule"/>
</dbReference>
<dbReference type="PROSITE" id="PS00101">
    <property type="entry name" value="HEXAPEP_TRANSFERASES"/>
    <property type="match status" value="1"/>
</dbReference>
<feature type="binding site" evidence="18">
    <location>
        <begin position="22"/>
        <end position="25"/>
    </location>
    <ligand>
        <name>UDP-N-acetyl-alpha-D-glucosamine</name>
        <dbReference type="ChEBI" id="CHEBI:57705"/>
    </ligand>
</feature>
<dbReference type="InterPro" id="IPR050065">
    <property type="entry name" value="GlmU-like"/>
</dbReference>
<keyword evidence="4 18" id="KW-0963">Cytoplasm</keyword>
<dbReference type="InterPro" id="IPR005882">
    <property type="entry name" value="Bifunctional_GlmU"/>
</dbReference>
<feature type="binding site" evidence="18">
    <location>
        <position position="402"/>
    </location>
    <ligand>
        <name>acetyl-CoA</name>
        <dbReference type="ChEBI" id="CHEBI:57288"/>
    </ligand>
</feature>
<dbReference type="GO" id="GO:0000287">
    <property type="term" value="F:magnesium ion binding"/>
    <property type="evidence" value="ECO:0007669"/>
    <property type="project" value="UniProtKB-UniRule"/>
</dbReference>
<dbReference type="Pfam" id="PF12804">
    <property type="entry name" value="NTP_transf_3"/>
    <property type="match status" value="1"/>
</dbReference>
<dbReference type="GO" id="GO:0000902">
    <property type="term" value="P:cell morphogenesis"/>
    <property type="evidence" value="ECO:0007669"/>
    <property type="project" value="UniProtKB-UniRule"/>
</dbReference>
<dbReference type="NCBIfam" id="TIGR01173">
    <property type="entry name" value="glmU"/>
    <property type="match status" value="1"/>
</dbReference>
<dbReference type="InterPro" id="IPR011004">
    <property type="entry name" value="Trimer_LpxA-like_sf"/>
</dbReference>
<evidence type="ECO:0000256" key="14">
    <source>
        <dbReference type="ARBA" id="ARBA00023316"/>
    </source>
</evidence>
<evidence type="ECO:0000256" key="4">
    <source>
        <dbReference type="ARBA" id="ARBA00022490"/>
    </source>
</evidence>
<evidence type="ECO:0000256" key="5">
    <source>
        <dbReference type="ARBA" id="ARBA00022679"/>
    </source>
</evidence>
<dbReference type="GO" id="GO:0009245">
    <property type="term" value="P:lipid A biosynthetic process"/>
    <property type="evidence" value="ECO:0007669"/>
    <property type="project" value="UniProtKB-UniRule"/>
</dbReference>
<feature type="region of interest" description="Pyrophosphorylase" evidence="18">
    <location>
        <begin position="1"/>
        <end position="243"/>
    </location>
</feature>
<evidence type="ECO:0000256" key="19">
    <source>
        <dbReference type="SAM" id="MobiDB-lite"/>
    </source>
</evidence>
<feature type="binding site" evidence="18">
    <location>
        <position position="374"/>
    </location>
    <ligand>
        <name>UDP-N-acetyl-alpha-D-glucosamine</name>
        <dbReference type="ChEBI" id="CHEBI:57705"/>
    </ligand>
</feature>